<dbReference type="AlphaFoldDB" id="A0A919SZT6"/>
<dbReference type="GO" id="GO:0003700">
    <property type="term" value="F:DNA-binding transcription factor activity"/>
    <property type="evidence" value="ECO:0007669"/>
    <property type="project" value="InterPro"/>
</dbReference>
<organism evidence="5 6">
    <name type="scientific">Actinoplanes auranticolor</name>
    <dbReference type="NCBI Taxonomy" id="47988"/>
    <lineage>
        <taxon>Bacteria</taxon>
        <taxon>Bacillati</taxon>
        <taxon>Actinomycetota</taxon>
        <taxon>Actinomycetes</taxon>
        <taxon>Micromonosporales</taxon>
        <taxon>Micromonosporaceae</taxon>
        <taxon>Actinoplanes</taxon>
    </lineage>
</organism>
<dbReference type="Proteomes" id="UP000681340">
    <property type="component" value="Unassembled WGS sequence"/>
</dbReference>
<evidence type="ECO:0000313" key="6">
    <source>
        <dbReference type="Proteomes" id="UP000681340"/>
    </source>
</evidence>
<evidence type="ECO:0000256" key="1">
    <source>
        <dbReference type="ARBA" id="ARBA00023015"/>
    </source>
</evidence>
<gene>
    <name evidence="5" type="ORF">Aau02nite_88800</name>
</gene>
<keyword evidence="2" id="KW-0238">DNA-binding</keyword>
<evidence type="ECO:0000313" key="5">
    <source>
        <dbReference type="EMBL" id="GIM80058.1"/>
    </source>
</evidence>
<evidence type="ECO:0000256" key="3">
    <source>
        <dbReference type="ARBA" id="ARBA00023163"/>
    </source>
</evidence>
<comment type="caution">
    <text evidence="5">The sequence shown here is derived from an EMBL/GenBank/DDBJ whole genome shotgun (WGS) entry which is preliminary data.</text>
</comment>
<dbReference type="InterPro" id="IPR050204">
    <property type="entry name" value="AraC_XylS_family_regulators"/>
</dbReference>
<keyword evidence="6" id="KW-1185">Reference proteome</keyword>
<evidence type="ECO:0000256" key="2">
    <source>
        <dbReference type="ARBA" id="ARBA00023125"/>
    </source>
</evidence>
<dbReference type="SMART" id="SM00342">
    <property type="entry name" value="HTH_ARAC"/>
    <property type="match status" value="1"/>
</dbReference>
<keyword evidence="3" id="KW-0804">Transcription</keyword>
<proteinExistence type="predicted"/>
<name>A0A919SZT6_9ACTN</name>
<sequence length="62" mass="7244">MSPLRWLLTQRVRLAQELLETSDLSVEQIASRTGMGTATTLRRHFHHQLGVPPETYRRTFRP</sequence>
<dbReference type="GO" id="GO:0043565">
    <property type="term" value="F:sequence-specific DNA binding"/>
    <property type="evidence" value="ECO:0007669"/>
    <property type="project" value="InterPro"/>
</dbReference>
<evidence type="ECO:0000259" key="4">
    <source>
        <dbReference type="PROSITE" id="PS01124"/>
    </source>
</evidence>
<dbReference type="RefSeq" id="WP_246595901.1">
    <property type="nucleotide sequence ID" value="NZ_BAABEA010000007.1"/>
</dbReference>
<dbReference type="SUPFAM" id="SSF46689">
    <property type="entry name" value="Homeodomain-like"/>
    <property type="match status" value="1"/>
</dbReference>
<dbReference type="Pfam" id="PF12833">
    <property type="entry name" value="HTH_18"/>
    <property type="match status" value="1"/>
</dbReference>
<feature type="domain" description="HTH araC/xylS-type" evidence="4">
    <location>
        <begin position="1"/>
        <end position="59"/>
    </location>
</feature>
<dbReference type="PROSITE" id="PS01124">
    <property type="entry name" value="HTH_ARAC_FAMILY_2"/>
    <property type="match status" value="1"/>
</dbReference>
<dbReference type="PANTHER" id="PTHR46796">
    <property type="entry name" value="HTH-TYPE TRANSCRIPTIONAL ACTIVATOR RHAS-RELATED"/>
    <property type="match status" value="1"/>
</dbReference>
<keyword evidence="1" id="KW-0805">Transcription regulation</keyword>
<dbReference type="InterPro" id="IPR009057">
    <property type="entry name" value="Homeodomain-like_sf"/>
</dbReference>
<dbReference type="EMBL" id="BOQL01000088">
    <property type="protein sequence ID" value="GIM80058.1"/>
    <property type="molecule type" value="Genomic_DNA"/>
</dbReference>
<dbReference type="Gene3D" id="1.10.10.60">
    <property type="entry name" value="Homeodomain-like"/>
    <property type="match status" value="1"/>
</dbReference>
<protein>
    <recommendedName>
        <fullName evidence="4">HTH araC/xylS-type domain-containing protein</fullName>
    </recommendedName>
</protein>
<accession>A0A919SZT6</accession>
<reference evidence="5" key="1">
    <citation type="submission" date="2021-03" db="EMBL/GenBank/DDBJ databases">
        <title>Whole genome shotgun sequence of Actinoplanes auranticolor NBRC 12245.</title>
        <authorList>
            <person name="Komaki H."/>
            <person name="Tamura T."/>
        </authorList>
    </citation>
    <scope>NUCLEOTIDE SEQUENCE</scope>
    <source>
        <strain evidence="5">NBRC 12245</strain>
    </source>
</reference>
<dbReference type="InterPro" id="IPR018060">
    <property type="entry name" value="HTH_AraC"/>
</dbReference>